<dbReference type="Proteomes" id="UP000031449">
    <property type="component" value="Plasmid unnamed"/>
</dbReference>
<name>A0A0B5ATR1_9BACL</name>
<evidence type="ECO:0000313" key="3">
    <source>
        <dbReference type="Proteomes" id="UP000031449"/>
    </source>
</evidence>
<dbReference type="AlphaFoldDB" id="A0A0B5ATR1"/>
<reference evidence="2 3" key="1">
    <citation type="submission" date="2014-08" db="EMBL/GenBank/DDBJ databases">
        <title>Complete genome of a marine bacteria Jeotgalibacillus malaysiensis.</title>
        <authorList>
            <person name="Yaakop A.S."/>
            <person name="Chan K.-G."/>
            <person name="Goh K.M."/>
        </authorList>
    </citation>
    <scope>NUCLEOTIDE SEQUENCE [LARGE SCALE GENOMIC DNA]</scope>
    <source>
        <strain evidence="2 3">D5</strain>
        <plasmid evidence="3">Plasmid</plasmid>
    </source>
</reference>
<dbReference type="HOGENOM" id="CLU_1989622_0_0_9"/>
<proteinExistence type="predicted"/>
<keyword evidence="1" id="KW-0472">Membrane</keyword>
<feature type="transmembrane region" description="Helical" evidence="1">
    <location>
        <begin position="80"/>
        <end position="102"/>
    </location>
</feature>
<dbReference type="KEGG" id="jeo:JMA_42830"/>
<keyword evidence="1" id="KW-0812">Transmembrane</keyword>
<evidence type="ECO:0000313" key="2">
    <source>
        <dbReference type="EMBL" id="AJD93600.1"/>
    </source>
</evidence>
<gene>
    <name evidence="2" type="ORF">JMA_42830</name>
</gene>
<keyword evidence="1" id="KW-1133">Transmembrane helix</keyword>
<feature type="transmembrane region" description="Helical" evidence="1">
    <location>
        <begin position="55"/>
        <end position="74"/>
    </location>
</feature>
<dbReference type="BioCyc" id="JESP1508404:G14D9-13606-MONOMER"/>
<sequence>MNEHEKRESELIVPEQPDLKIKPKSKMTGFKMLEKQEPAIEPKEEAVTSKDAVKVFFTLLFGYLVYAIIPTLVFMKALDFGFWLSSGLTFGLAVVLVFALGLHKPASAEQLAKRDMNRRKKKSNT</sequence>
<geneLocation type="plasmid" evidence="3"/>
<protein>
    <submittedName>
        <fullName evidence="2">Uncharacterized protein</fullName>
    </submittedName>
</protein>
<organism evidence="2 3">
    <name type="scientific">Jeotgalibacillus malaysiensis</name>
    <dbReference type="NCBI Taxonomy" id="1508404"/>
    <lineage>
        <taxon>Bacteria</taxon>
        <taxon>Bacillati</taxon>
        <taxon>Bacillota</taxon>
        <taxon>Bacilli</taxon>
        <taxon>Bacillales</taxon>
        <taxon>Caryophanaceae</taxon>
        <taxon>Jeotgalibacillus</taxon>
    </lineage>
</organism>
<evidence type="ECO:0000256" key="1">
    <source>
        <dbReference type="SAM" id="Phobius"/>
    </source>
</evidence>
<keyword evidence="2" id="KW-0614">Plasmid</keyword>
<keyword evidence="3" id="KW-1185">Reference proteome</keyword>
<dbReference type="EMBL" id="CP009417">
    <property type="protein sequence ID" value="AJD93600.1"/>
    <property type="molecule type" value="Genomic_DNA"/>
</dbReference>
<accession>A0A0B5ATR1</accession>